<dbReference type="CDD" id="cd00609">
    <property type="entry name" value="AAT_like"/>
    <property type="match status" value="1"/>
</dbReference>
<dbReference type="RefSeq" id="WP_067023662.1">
    <property type="nucleotide sequence ID" value="NZ_CP038256.1"/>
</dbReference>
<evidence type="ECO:0000256" key="1">
    <source>
        <dbReference type="ARBA" id="ARBA00001933"/>
    </source>
</evidence>
<evidence type="ECO:0000256" key="4">
    <source>
        <dbReference type="ARBA" id="ARBA00022679"/>
    </source>
</evidence>
<evidence type="ECO:0000256" key="3">
    <source>
        <dbReference type="ARBA" id="ARBA00022576"/>
    </source>
</evidence>
<dbReference type="GO" id="GO:0008483">
    <property type="term" value="F:transaminase activity"/>
    <property type="evidence" value="ECO:0007669"/>
    <property type="project" value="UniProtKB-KW"/>
</dbReference>
<dbReference type="EMBL" id="LXMD01000013">
    <property type="protein sequence ID" value="OCG75237.1"/>
    <property type="molecule type" value="Genomic_DNA"/>
</dbReference>
<dbReference type="EC" id="2.6.1.-" evidence="6"/>
<dbReference type="GO" id="GO:0030170">
    <property type="term" value="F:pyridoxal phosphate binding"/>
    <property type="evidence" value="ECO:0007669"/>
    <property type="project" value="InterPro"/>
</dbReference>
<reference evidence="8 9" key="1">
    <citation type="submission" date="2016-05" db="EMBL/GenBank/DDBJ databases">
        <authorList>
            <person name="Lavstsen T."/>
            <person name="Jespersen J.S."/>
        </authorList>
    </citation>
    <scope>NUCLEOTIDE SEQUENCE [LARGE SCALE GENOMIC DNA]</scope>
    <source>
        <strain evidence="8 9">YLB-01</strain>
    </source>
</reference>
<sequence>MPQLAAHLSSVPESGTRRIFELAMTLDDPIMLVVGEPNQAVPPHIADAARQAWDRDDTNYAGNGGLPALRRAIVDKLARENGIDVDIEQVWVTVGGTQALAQAFTLTLAEGDDVLIPDPGYTTFTMFPRAQGAVPVPYPLRAEHGFTPHAAELERLVTPRTRAIVVNSPSNPLGVVYARPVLEQIVRFAAEHDLWVISDEVYEHFVWDGPHTSLAAVAADLGEQERVLSVFSTSKSHAMTGARVGWLVTPTGLAGTMRALQEAMIACVAMPEQFAAIAALTGPTDHIERARADYRAAIDAATAQLDDLGLRYQRPQGAFYLWIDVSHATEGDVAAWAQRFLLTENVAVAPGSAFGRGGEGWIRICLAADPDDVRTALERLPRPARRVRGRAE</sequence>
<comment type="caution">
    <text evidence="8">The sequence shown here is derived from an EMBL/GenBank/DDBJ whole genome shotgun (WGS) entry which is preliminary data.</text>
</comment>
<evidence type="ECO:0000256" key="5">
    <source>
        <dbReference type="ARBA" id="ARBA00022898"/>
    </source>
</evidence>
<dbReference type="InterPro" id="IPR004839">
    <property type="entry name" value="Aminotransferase_I/II_large"/>
</dbReference>
<dbReference type="OrthoDB" id="9763453at2"/>
<evidence type="ECO:0000256" key="6">
    <source>
        <dbReference type="RuleBase" id="RU000481"/>
    </source>
</evidence>
<dbReference type="PANTHER" id="PTHR46383">
    <property type="entry name" value="ASPARTATE AMINOTRANSFERASE"/>
    <property type="match status" value="1"/>
</dbReference>
<dbReference type="STRING" id="904291.A7J15_02185"/>
<protein>
    <recommendedName>
        <fullName evidence="6">Aminotransferase</fullName>
        <ecNumber evidence="6">2.6.1.-</ecNumber>
    </recommendedName>
</protein>
<dbReference type="Proteomes" id="UP000093355">
    <property type="component" value="Unassembled WGS sequence"/>
</dbReference>
<dbReference type="InterPro" id="IPR004838">
    <property type="entry name" value="NHTrfase_class1_PyrdxlP-BS"/>
</dbReference>
<dbReference type="InterPro" id="IPR015424">
    <property type="entry name" value="PyrdxlP-dep_Trfase"/>
</dbReference>
<evidence type="ECO:0000256" key="2">
    <source>
        <dbReference type="ARBA" id="ARBA00007441"/>
    </source>
</evidence>
<feature type="domain" description="Aminotransferase class I/classII large" evidence="7">
    <location>
        <begin position="29"/>
        <end position="380"/>
    </location>
</feature>
<evidence type="ECO:0000259" key="7">
    <source>
        <dbReference type="Pfam" id="PF00155"/>
    </source>
</evidence>
<dbReference type="GO" id="GO:0006520">
    <property type="term" value="P:amino acid metabolic process"/>
    <property type="evidence" value="ECO:0007669"/>
    <property type="project" value="InterPro"/>
</dbReference>
<dbReference type="PRINTS" id="PR00753">
    <property type="entry name" value="ACCSYNTHASE"/>
</dbReference>
<name>A0A1B9NF71_9MICO</name>
<dbReference type="InterPro" id="IPR015422">
    <property type="entry name" value="PyrdxlP-dep_Trfase_small"/>
</dbReference>
<evidence type="ECO:0000313" key="8">
    <source>
        <dbReference type="EMBL" id="OCG75237.1"/>
    </source>
</evidence>
<accession>A0A1B9NF71</accession>
<proteinExistence type="inferred from homology"/>
<dbReference type="Pfam" id="PF00155">
    <property type="entry name" value="Aminotran_1_2"/>
    <property type="match status" value="1"/>
</dbReference>
<organism evidence="8 9">
    <name type="scientific">Microbacterium sediminis</name>
    <dbReference type="NCBI Taxonomy" id="904291"/>
    <lineage>
        <taxon>Bacteria</taxon>
        <taxon>Bacillati</taxon>
        <taxon>Actinomycetota</taxon>
        <taxon>Actinomycetes</taxon>
        <taxon>Micrococcales</taxon>
        <taxon>Microbacteriaceae</taxon>
        <taxon>Microbacterium</taxon>
    </lineage>
</organism>
<dbReference type="Gene3D" id="3.90.1150.10">
    <property type="entry name" value="Aspartate Aminotransferase, domain 1"/>
    <property type="match status" value="1"/>
</dbReference>
<comment type="similarity">
    <text evidence="2 6">Belongs to the class-I pyridoxal-phosphate-dependent aminotransferase family.</text>
</comment>
<keyword evidence="4 6" id="KW-0808">Transferase</keyword>
<dbReference type="InterPro" id="IPR050596">
    <property type="entry name" value="AspAT/PAT-like"/>
</dbReference>
<dbReference type="PROSITE" id="PS00105">
    <property type="entry name" value="AA_TRANSFER_CLASS_1"/>
    <property type="match status" value="1"/>
</dbReference>
<comment type="cofactor">
    <cofactor evidence="1 6">
        <name>pyridoxal 5'-phosphate</name>
        <dbReference type="ChEBI" id="CHEBI:597326"/>
    </cofactor>
</comment>
<dbReference type="AlphaFoldDB" id="A0A1B9NF71"/>
<dbReference type="InterPro" id="IPR015421">
    <property type="entry name" value="PyrdxlP-dep_Trfase_major"/>
</dbReference>
<keyword evidence="9" id="KW-1185">Reference proteome</keyword>
<dbReference type="Gene3D" id="3.40.640.10">
    <property type="entry name" value="Type I PLP-dependent aspartate aminotransferase-like (Major domain)"/>
    <property type="match status" value="1"/>
</dbReference>
<keyword evidence="5" id="KW-0663">Pyridoxal phosphate</keyword>
<dbReference type="SUPFAM" id="SSF53383">
    <property type="entry name" value="PLP-dependent transferases"/>
    <property type="match status" value="1"/>
</dbReference>
<dbReference type="PANTHER" id="PTHR46383:SF1">
    <property type="entry name" value="ASPARTATE AMINOTRANSFERASE"/>
    <property type="match status" value="1"/>
</dbReference>
<gene>
    <name evidence="8" type="ORF">A7J15_02185</name>
</gene>
<evidence type="ECO:0000313" key="9">
    <source>
        <dbReference type="Proteomes" id="UP000093355"/>
    </source>
</evidence>
<keyword evidence="3 6" id="KW-0032">Aminotransferase</keyword>